<organism evidence="2 3">
    <name type="scientific">Anabaenopsis circularis NIES-21</name>
    <dbReference type="NCBI Taxonomy" id="1085406"/>
    <lineage>
        <taxon>Bacteria</taxon>
        <taxon>Bacillati</taxon>
        <taxon>Cyanobacteriota</taxon>
        <taxon>Cyanophyceae</taxon>
        <taxon>Nostocales</taxon>
        <taxon>Nodulariaceae</taxon>
        <taxon>Anabaenopsis</taxon>
    </lineage>
</organism>
<sequence length="141" mass="16220">MQVRLAAKVAAKVEGIRQLLNYQTLTDTVNLLLDAIKHQWDLKLTNLSQIETKDTRVRLDNRHLSWLSQYGEERGINIASVTNLLISEYLSGKLTQTETRQTTDREADRQQTEKPIHQPLDRQQTATEKPKGQALMRSLKL</sequence>
<accession>A0A1Z4GDS9</accession>
<evidence type="ECO:0000313" key="3">
    <source>
        <dbReference type="Proteomes" id="UP000218287"/>
    </source>
</evidence>
<dbReference type="OrthoDB" id="487038at2"/>
<feature type="region of interest" description="Disordered" evidence="1">
    <location>
        <begin position="95"/>
        <end position="141"/>
    </location>
</feature>
<evidence type="ECO:0000313" key="2">
    <source>
        <dbReference type="EMBL" id="BAY15660.1"/>
    </source>
</evidence>
<evidence type="ECO:0000256" key="1">
    <source>
        <dbReference type="SAM" id="MobiDB-lite"/>
    </source>
</evidence>
<gene>
    <name evidence="2" type="ORF">NIES21_14780</name>
</gene>
<name>A0A1Z4GDS9_9CYAN</name>
<feature type="compositionally biased region" description="Basic and acidic residues" evidence="1">
    <location>
        <begin position="101"/>
        <end position="120"/>
    </location>
</feature>
<keyword evidence="3" id="KW-1185">Reference proteome</keyword>
<dbReference type="EMBL" id="AP018174">
    <property type="protein sequence ID" value="BAY15660.1"/>
    <property type="molecule type" value="Genomic_DNA"/>
</dbReference>
<dbReference type="AlphaFoldDB" id="A0A1Z4GDS9"/>
<reference evidence="2 3" key="1">
    <citation type="submission" date="2017-06" db="EMBL/GenBank/DDBJ databases">
        <title>Genome sequencing of cyanobaciteial culture collection at National Institute for Environmental Studies (NIES).</title>
        <authorList>
            <person name="Hirose Y."/>
            <person name="Shimura Y."/>
            <person name="Fujisawa T."/>
            <person name="Nakamura Y."/>
            <person name="Kawachi M."/>
        </authorList>
    </citation>
    <scope>NUCLEOTIDE SEQUENCE [LARGE SCALE GENOMIC DNA]</scope>
    <source>
        <strain evidence="2 3">NIES-21</strain>
    </source>
</reference>
<protein>
    <submittedName>
        <fullName evidence="2">Uncharacterized protein</fullName>
    </submittedName>
</protein>
<proteinExistence type="predicted"/>
<dbReference type="Proteomes" id="UP000218287">
    <property type="component" value="Chromosome"/>
</dbReference>